<reference evidence="1 2" key="1">
    <citation type="submission" date="2018-12" db="EMBL/GenBank/DDBJ databases">
        <title>Genome sequence from the cellulolytic species, Caldicellulosiruptor changbaiensis.</title>
        <authorList>
            <person name="Blumer-Schuette S.E."/>
            <person name="Mendoza C."/>
        </authorList>
    </citation>
    <scope>NUCLEOTIDE SEQUENCE [LARGE SCALE GENOMIC DNA]</scope>
    <source>
        <strain evidence="1 2">CBS-Z</strain>
    </source>
</reference>
<gene>
    <name evidence="1" type="ORF">ELD05_13595</name>
</gene>
<dbReference type="Gene3D" id="3.40.50.2000">
    <property type="entry name" value="Glycogen Phosphorylase B"/>
    <property type="match status" value="2"/>
</dbReference>
<dbReference type="AlphaFoldDB" id="A0A3T0D8P5"/>
<dbReference type="RefSeq" id="WP_127352847.1">
    <property type="nucleotide sequence ID" value="NZ_CP034791.1"/>
</dbReference>
<organism evidence="1 2">
    <name type="scientific">Caldicellulosiruptor changbaiensis</name>
    <dbReference type="NCBI Taxonomy" id="1222016"/>
    <lineage>
        <taxon>Bacteria</taxon>
        <taxon>Bacillati</taxon>
        <taxon>Bacillota</taxon>
        <taxon>Bacillota incertae sedis</taxon>
        <taxon>Caldicellulosiruptorales</taxon>
        <taxon>Caldicellulosiruptoraceae</taxon>
        <taxon>Caldicellulosiruptor</taxon>
    </lineage>
</organism>
<name>A0A3T0D8P5_9FIRM</name>
<dbReference type="GO" id="GO:0016740">
    <property type="term" value="F:transferase activity"/>
    <property type="evidence" value="ECO:0007669"/>
    <property type="project" value="UniProtKB-KW"/>
</dbReference>
<accession>A0A3T0D8P5</accession>
<evidence type="ECO:0000313" key="2">
    <source>
        <dbReference type="Proteomes" id="UP000282930"/>
    </source>
</evidence>
<dbReference type="PANTHER" id="PTHR12526">
    <property type="entry name" value="GLYCOSYLTRANSFERASE"/>
    <property type="match status" value="1"/>
</dbReference>
<dbReference type="SUPFAM" id="SSF53756">
    <property type="entry name" value="UDP-Glycosyltransferase/glycogen phosphorylase"/>
    <property type="match status" value="1"/>
</dbReference>
<dbReference type="EMBL" id="CP034791">
    <property type="protein sequence ID" value="AZT91541.1"/>
    <property type="molecule type" value="Genomic_DNA"/>
</dbReference>
<evidence type="ECO:0000313" key="1">
    <source>
        <dbReference type="EMBL" id="AZT91541.1"/>
    </source>
</evidence>
<dbReference type="KEGG" id="ccha:ELD05_13595"/>
<sequence>MRVLMVSGSYPNMKCGVGDYTKILANFVNKTGVELKVLTTKNEKVVLDGICEPIILDWNLQCIKEIYDYVNKNNIDVIHIQYPTKGYGYKIGINLLPLYIKMKDMVFQKKTRIITTLHEFSQSHILRKISIIPLVLFSDKIILTNNEEKKIILKFFLFLKKDKFEVINIGSNILPDKSSENNENKLCTNNHTISYFGFIRPDKGLEILLRAIVLTKVYTEDDFKLNILAELDDSDEYHCKIKKLLKQLNIDKNKIEITGYLTESQVSEYLKASNLCVLPFRDGLTYRRGSFIASVVHNVPVLSTYTKLTSPDLLEIFKDYLVKPNDVVGLSRNIDKFFYDMEYRNRLIAKTNQIKNLFDWEKIANKHKSLYYELGLRD</sequence>
<keyword evidence="1" id="KW-0808">Transferase</keyword>
<protein>
    <submittedName>
        <fullName evidence="1">Glycosyltransferase</fullName>
    </submittedName>
</protein>
<dbReference type="Proteomes" id="UP000282930">
    <property type="component" value="Chromosome"/>
</dbReference>
<keyword evidence="2" id="KW-1185">Reference proteome</keyword>
<dbReference type="Pfam" id="PF13692">
    <property type="entry name" value="Glyco_trans_1_4"/>
    <property type="match status" value="1"/>
</dbReference>
<proteinExistence type="predicted"/>